<dbReference type="CDD" id="cd07516">
    <property type="entry name" value="HAD_Pase"/>
    <property type="match status" value="1"/>
</dbReference>
<dbReference type="NCBIfam" id="TIGR01484">
    <property type="entry name" value="HAD-SF-IIB"/>
    <property type="match status" value="1"/>
</dbReference>
<reference evidence="1 2" key="1">
    <citation type="submission" date="2016-01" db="EMBL/GenBank/DDBJ databases">
        <authorList>
            <person name="Oliw E.H."/>
        </authorList>
    </citation>
    <scope>NUCLEOTIDE SEQUENCE [LARGE SCALE GENOMIC DNA]</scope>
    <source>
        <strain evidence="1 2">DNF00307</strain>
    </source>
</reference>
<dbReference type="InterPro" id="IPR006379">
    <property type="entry name" value="HAD-SF_hydro_IIB"/>
</dbReference>
<dbReference type="Pfam" id="PF08282">
    <property type="entry name" value="Hydrolase_3"/>
    <property type="match status" value="1"/>
</dbReference>
<dbReference type="PANTHER" id="PTHR10000">
    <property type="entry name" value="PHOSPHOSERINE PHOSPHATASE"/>
    <property type="match status" value="1"/>
</dbReference>
<dbReference type="EMBL" id="LSDL01000074">
    <property type="protein sequence ID" value="KXB77317.1"/>
    <property type="molecule type" value="Genomic_DNA"/>
</dbReference>
<dbReference type="GO" id="GO:0016791">
    <property type="term" value="F:phosphatase activity"/>
    <property type="evidence" value="ECO:0007669"/>
    <property type="project" value="TreeGrafter"/>
</dbReference>
<sequence>MFKLNELFRLVDTKVIFYFGLTKATGTQKTIINVKYSFFITLTHISYTYFYITKNTDTPLYNTKRLPLQNILTHKKIFPKNKMKKKYKMIVLDLDGTLTNNKKVITPKTKNALIRAQEQGIRLVLASGRPTYGIAPLAQELQLKQYHGYILAFNGAKIIDCASGNTIFEQTLPLELVPTLYEKAIEHHMNILTYQGEKIAATSTQDKYVKEEARINKLPITLYPNFLKQIVYPINKCLIVGDPTPLHLLETELSKTLEGKMSIYRSADYFLECVPLNVDKALSIAKLLKLTNIKREEIIACGDGYNDLSMIKYAGLGVAMANANEDIRLKADYVTLSNEEDGVAKVIDTFIL</sequence>
<evidence type="ECO:0000313" key="1">
    <source>
        <dbReference type="EMBL" id="KXB77317.1"/>
    </source>
</evidence>
<dbReference type="Proteomes" id="UP000070531">
    <property type="component" value="Unassembled WGS sequence"/>
</dbReference>
<dbReference type="PANTHER" id="PTHR10000:SF8">
    <property type="entry name" value="HAD SUPERFAMILY HYDROLASE-LIKE, TYPE 3"/>
    <property type="match status" value="1"/>
</dbReference>
<protein>
    <submittedName>
        <fullName evidence="1">Cof-like hydrolase</fullName>
    </submittedName>
</protein>
<dbReference type="Gene3D" id="3.40.50.1000">
    <property type="entry name" value="HAD superfamily/HAD-like"/>
    <property type="match status" value="1"/>
</dbReference>
<dbReference type="NCBIfam" id="TIGR00099">
    <property type="entry name" value="Cof-subfamily"/>
    <property type="match status" value="1"/>
</dbReference>
<dbReference type="PRINTS" id="PR00119">
    <property type="entry name" value="CATATPASE"/>
</dbReference>
<dbReference type="GO" id="GO:0000287">
    <property type="term" value="F:magnesium ion binding"/>
    <property type="evidence" value="ECO:0007669"/>
    <property type="project" value="TreeGrafter"/>
</dbReference>
<proteinExistence type="predicted"/>
<name>A0A134BBJ1_9BACT</name>
<accession>A0A134BBJ1</accession>
<dbReference type="Gene3D" id="3.30.1240.10">
    <property type="match status" value="1"/>
</dbReference>
<dbReference type="InterPro" id="IPR000150">
    <property type="entry name" value="Cof"/>
</dbReference>
<dbReference type="InterPro" id="IPR023214">
    <property type="entry name" value="HAD_sf"/>
</dbReference>
<dbReference type="InterPro" id="IPR036412">
    <property type="entry name" value="HAD-like_sf"/>
</dbReference>
<dbReference type="GO" id="GO:0005829">
    <property type="term" value="C:cytosol"/>
    <property type="evidence" value="ECO:0007669"/>
    <property type="project" value="TreeGrafter"/>
</dbReference>
<dbReference type="SFLD" id="SFLDG01140">
    <property type="entry name" value="C2.B:_Phosphomannomutase_and_P"/>
    <property type="match status" value="1"/>
</dbReference>
<comment type="caution">
    <text evidence="1">The sequence shown here is derived from an EMBL/GenBank/DDBJ whole genome shotgun (WGS) entry which is preliminary data.</text>
</comment>
<keyword evidence="1" id="KW-0378">Hydrolase</keyword>
<gene>
    <name evidence="1" type="ORF">HMPREF1860_01487</name>
</gene>
<dbReference type="PATRIC" id="fig|419005.5.peg.1491"/>
<dbReference type="AlphaFoldDB" id="A0A134BBJ1"/>
<evidence type="ECO:0000313" key="2">
    <source>
        <dbReference type="Proteomes" id="UP000070531"/>
    </source>
</evidence>
<dbReference type="PROSITE" id="PS01229">
    <property type="entry name" value="COF_2"/>
    <property type="match status" value="1"/>
</dbReference>
<dbReference type="SFLD" id="SFLDG01144">
    <property type="entry name" value="C2.B.4:_PGP_Like"/>
    <property type="match status" value="1"/>
</dbReference>
<dbReference type="STRING" id="419005.HMPREF1860_01487"/>
<dbReference type="SFLD" id="SFLDS00003">
    <property type="entry name" value="Haloacid_Dehalogenase"/>
    <property type="match status" value="1"/>
</dbReference>
<organism evidence="1">
    <name type="scientific">Prevotella amnii</name>
    <dbReference type="NCBI Taxonomy" id="419005"/>
    <lineage>
        <taxon>Bacteria</taxon>
        <taxon>Pseudomonadati</taxon>
        <taxon>Bacteroidota</taxon>
        <taxon>Bacteroidia</taxon>
        <taxon>Bacteroidales</taxon>
        <taxon>Prevotellaceae</taxon>
        <taxon>Prevotella</taxon>
    </lineage>
</organism>
<dbReference type="SUPFAM" id="SSF56784">
    <property type="entry name" value="HAD-like"/>
    <property type="match status" value="1"/>
</dbReference>